<dbReference type="EMBL" id="JBAHYK010000374">
    <property type="protein sequence ID" value="KAL0574709.1"/>
    <property type="molecule type" value="Genomic_DNA"/>
</dbReference>
<feature type="compositionally biased region" description="Basic residues" evidence="1">
    <location>
        <begin position="192"/>
        <end position="214"/>
    </location>
</feature>
<dbReference type="Proteomes" id="UP001465976">
    <property type="component" value="Unassembled WGS sequence"/>
</dbReference>
<keyword evidence="3" id="KW-1185">Reference proteome</keyword>
<reference evidence="2 3" key="1">
    <citation type="submission" date="2024-02" db="EMBL/GenBank/DDBJ databases">
        <title>A draft genome for the cacao thread blight pathogen Marasmius crinis-equi.</title>
        <authorList>
            <person name="Cohen S.P."/>
            <person name="Baruah I.K."/>
            <person name="Amoako-Attah I."/>
            <person name="Bukari Y."/>
            <person name="Meinhardt L.W."/>
            <person name="Bailey B.A."/>
        </authorList>
    </citation>
    <scope>NUCLEOTIDE SEQUENCE [LARGE SCALE GENOMIC DNA]</scope>
    <source>
        <strain evidence="2 3">GH-76</strain>
    </source>
</reference>
<feature type="region of interest" description="Disordered" evidence="1">
    <location>
        <begin position="155"/>
        <end position="239"/>
    </location>
</feature>
<feature type="compositionally biased region" description="Basic and acidic residues" evidence="1">
    <location>
        <begin position="230"/>
        <end position="239"/>
    </location>
</feature>
<evidence type="ECO:0000313" key="2">
    <source>
        <dbReference type="EMBL" id="KAL0574709.1"/>
    </source>
</evidence>
<comment type="caution">
    <text evidence="2">The sequence shown here is derived from an EMBL/GenBank/DDBJ whole genome shotgun (WGS) entry which is preliminary data.</text>
</comment>
<protein>
    <submittedName>
        <fullName evidence="2">Uncharacterized protein</fullName>
    </submittedName>
</protein>
<evidence type="ECO:0000313" key="3">
    <source>
        <dbReference type="Proteomes" id="UP001465976"/>
    </source>
</evidence>
<name>A0ABR3FHM9_9AGAR</name>
<feature type="compositionally biased region" description="Basic and acidic residues" evidence="1">
    <location>
        <begin position="166"/>
        <end position="177"/>
    </location>
</feature>
<feature type="region of interest" description="Disordered" evidence="1">
    <location>
        <begin position="120"/>
        <end position="143"/>
    </location>
</feature>
<gene>
    <name evidence="2" type="ORF">V5O48_007240</name>
</gene>
<evidence type="ECO:0000256" key="1">
    <source>
        <dbReference type="SAM" id="MobiDB-lite"/>
    </source>
</evidence>
<accession>A0ABR3FHM9</accession>
<proteinExistence type="predicted"/>
<organism evidence="2 3">
    <name type="scientific">Marasmius crinis-equi</name>
    <dbReference type="NCBI Taxonomy" id="585013"/>
    <lineage>
        <taxon>Eukaryota</taxon>
        <taxon>Fungi</taxon>
        <taxon>Dikarya</taxon>
        <taxon>Basidiomycota</taxon>
        <taxon>Agaricomycotina</taxon>
        <taxon>Agaricomycetes</taxon>
        <taxon>Agaricomycetidae</taxon>
        <taxon>Agaricales</taxon>
        <taxon>Marasmiineae</taxon>
        <taxon>Marasmiaceae</taxon>
        <taxon>Marasmius</taxon>
    </lineage>
</organism>
<sequence>MRDPYNEKLAVFSSNLAFGPPLGGRWLSWFKKECLEDSVILAILFHLDADLEEKMGIAACCVDRVGLIHWVRVTVRADIVRLERADENLCGCVETYLEVSPEWSEQVLLGLDAWRQACHDRDRPRPGDPVSRPRTPSPPRSRLFFQEDVVSANVGSSRVDNPAGRRRSDELRGRQSDYEADAAPSSGVGPHRSVKKRVCRTARIKCPGRPRLPKRGPIGEPQEEVGYSADDEKFGRGNK</sequence>